<feature type="compositionally biased region" description="Low complexity" evidence="1">
    <location>
        <begin position="25"/>
        <end position="50"/>
    </location>
</feature>
<dbReference type="EMBL" id="JBEXZR010000019">
    <property type="protein sequence ID" value="MEU0709768.1"/>
    <property type="molecule type" value="Genomic_DNA"/>
</dbReference>
<evidence type="ECO:0000256" key="1">
    <source>
        <dbReference type="SAM" id="MobiDB-lite"/>
    </source>
</evidence>
<evidence type="ECO:0000313" key="3">
    <source>
        <dbReference type="Proteomes" id="UP001550378"/>
    </source>
</evidence>
<gene>
    <name evidence="2" type="ORF">ABZ508_20635</name>
</gene>
<sequence length="77" mass="7629">MPTSKQDVSMRDLLASCAAANAVSTPPRATAAGGRTGTDDGTTPAPGPGARVHDVPHAGATAPDDAAHAAEERRRAA</sequence>
<dbReference type="Proteomes" id="UP001550378">
    <property type="component" value="Unassembled WGS sequence"/>
</dbReference>
<keyword evidence="3" id="KW-1185">Reference proteome</keyword>
<reference evidence="2 3" key="1">
    <citation type="submission" date="2024-06" db="EMBL/GenBank/DDBJ databases">
        <title>The Natural Products Discovery Center: Release of the First 8490 Sequenced Strains for Exploring Actinobacteria Biosynthetic Diversity.</title>
        <authorList>
            <person name="Kalkreuter E."/>
            <person name="Kautsar S.A."/>
            <person name="Yang D."/>
            <person name="Bader C.D."/>
            <person name="Teijaro C.N."/>
            <person name="Fluegel L."/>
            <person name="Davis C.M."/>
            <person name="Simpson J.R."/>
            <person name="Lauterbach L."/>
            <person name="Steele A.D."/>
            <person name="Gui C."/>
            <person name="Meng S."/>
            <person name="Li G."/>
            <person name="Viehrig K."/>
            <person name="Ye F."/>
            <person name="Su P."/>
            <person name="Kiefer A.F."/>
            <person name="Nichols A."/>
            <person name="Cepeda A.J."/>
            <person name="Yan W."/>
            <person name="Fan B."/>
            <person name="Jiang Y."/>
            <person name="Adhikari A."/>
            <person name="Zheng C.-J."/>
            <person name="Schuster L."/>
            <person name="Cowan T.M."/>
            <person name="Smanski M.J."/>
            <person name="Chevrette M.G."/>
            <person name="De Carvalho L.P.S."/>
            <person name="Shen B."/>
        </authorList>
    </citation>
    <scope>NUCLEOTIDE SEQUENCE [LARGE SCALE GENOMIC DNA]</scope>
    <source>
        <strain evidence="2 3">NPDC006337</strain>
    </source>
</reference>
<protein>
    <submittedName>
        <fullName evidence="2">Uncharacterized protein</fullName>
    </submittedName>
</protein>
<name>A0ABV2W8A2_9ACTN</name>
<feature type="compositionally biased region" description="Basic and acidic residues" evidence="1">
    <location>
        <begin position="65"/>
        <end position="77"/>
    </location>
</feature>
<dbReference type="RefSeq" id="WP_359655192.1">
    <property type="nucleotide sequence ID" value="NZ_JBEXZO010000016.1"/>
</dbReference>
<proteinExistence type="predicted"/>
<accession>A0ABV2W8A2</accession>
<comment type="caution">
    <text evidence="2">The sequence shown here is derived from an EMBL/GenBank/DDBJ whole genome shotgun (WGS) entry which is preliminary data.</text>
</comment>
<organism evidence="2 3">
    <name type="scientific">Streptomyces lavendulocolor</name>
    <dbReference type="NCBI Taxonomy" id="67316"/>
    <lineage>
        <taxon>Bacteria</taxon>
        <taxon>Bacillati</taxon>
        <taxon>Actinomycetota</taxon>
        <taxon>Actinomycetes</taxon>
        <taxon>Kitasatosporales</taxon>
        <taxon>Streptomycetaceae</taxon>
        <taxon>Streptomyces</taxon>
    </lineage>
</organism>
<feature type="region of interest" description="Disordered" evidence="1">
    <location>
        <begin position="19"/>
        <end position="77"/>
    </location>
</feature>
<evidence type="ECO:0000313" key="2">
    <source>
        <dbReference type="EMBL" id="MEU0709768.1"/>
    </source>
</evidence>